<evidence type="ECO:0000313" key="6">
    <source>
        <dbReference type="Proteomes" id="UP000605013"/>
    </source>
</evidence>
<comment type="caution">
    <text evidence="5">The sequence shown here is derived from an EMBL/GenBank/DDBJ whole genome shotgun (WGS) entry which is preliminary data.</text>
</comment>
<reference evidence="5 6" key="1">
    <citation type="submission" date="2020-12" db="EMBL/GenBank/DDBJ databases">
        <title>Olleya sediminilitoris sp. nov., isolated from a tidal flat.</title>
        <authorList>
            <person name="Park S."/>
            <person name="Yoon J.-H."/>
        </authorList>
    </citation>
    <scope>NUCLEOTIDE SEQUENCE [LARGE SCALE GENOMIC DNA]</scope>
    <source>
        <strain evidence="5 6">YSTF-M6</strain>
    </source>
</reference>
<protein>
    <submittedName>
        <fullName evidence="5">Imelysin family protein</fullName>
    </submittedName>
</protein>
<keyword evidence="6" id="KW-1185">Reference proteome</keyword>
<feature type="signal peptide" evidence="3">
    <location>
        <begin position="1"/>
        <end position="22"/>
    </location>
</feature>
<evidence type="ECO:0000313" key="5">
    <source>
        <dbReference type="EMBL" id="MBL7559754.1"/>
    </source>
</evidence>
<dbReference type="CDD" id="cd14659">
    <property type="entry name" value="Imelysin-like_IPPA"/>
    <property type="match status" value="1"/>
</dbReference>
<dbReference type="EMBL" id="JAEMEF010000005">
    <property type="protein sequence ID" value="MBL7559754.1"/>
    <property type="molecule type" value="Genomic_DNA"/>
</dbReference>
<dbReference type="InterPro" id="IPR018976">
    <property type="entry name" value="Imelysin-like"/>
</dbReference>
<gene>
    <name evidence="5" type="ORF">JAO71_08050</name>
</gene>
<feature type="domain" description="Imelysin-like" evidence="4">
    <location>
        <begin position="45"/>
        <end position="320"/>
    </location>
</feature>
<feature type="chain" id="PRO_5045558337" evidence="3">
    <location>
        <begin position="23"/>
        <end position="359"/>
    </location>
</feature>
<dbReference type="InterPro" id="IPR038352">
    <property type="entry name" value="Imelysin_sf"/>
</dbReference>
<sequence>MKNIYKALLLICLLALSCNSDNDQEEEVAFNVMQLLEDVTNYQILPSVVHFNTESNTLNTSIKNYLNTLTEANLSLAKDQWKITAKAYANIYAFNIGDVRDQFMHLAVYNWPTLPSALENVINDNDAITEELLATKSPQIKTLSALEYLLFNTDITTINTQFINDIKRQDYLKYTALDLKSQSERLVGIWNSPGNYASAFIDNNESGIRDSFNRLYNGLYNLIDTGKVTKIGKPAGLENSQITNPELTQAYFSSLSLTILKENINSVKNVYFNSEGLGIDDYVYHIIKNNDLNQAVENKIEDVQNAIDAIPVPLFDAINSHPDLVAHLHTELDALGILFSVDVRSILSIIITSTDNDGD</sequence>
<comment type="subcellular location">
    <subcellularLocation>
        <location evidence="1">Cell envelope</location>
    </subcellularLocation>
</comment>
<dbReference type="Pfam" id="PF09375">
    <property type="entry name" value="Peptidase_M75"/>
    <property type="match status" value="1"/>
</dbReference>
<dbReference type="RefSeq" id="WP_203000114.1">
    <property type="nucleotide sequence ID" value="NZ_JAEMEF010000005.1"/>
</dbReference>
<organism evidence="5 6">
    <name type="scientific">Olleya sediminilitoris</name>
    <dbReference type="NCBI Taxonomy" id="2795739"/>
    <lineage>
        <taxon>Bacteria</taxon>
        <taxon>Pseudomonadati</taxon>
        <taxon>Bacteroidota</taxon>
        <taxon>Flavobacteriia</taxon>
        <taxon>Flavobacteriales</taxon>
        <taxon>Flavobacteriaceae</taxon>
    </lineage>
</organism>
<evidence type="ECO:0000256" key="1">
    <source>
        <dbReference type="ARBA" id="ARBA00004196"/>
    </source>
</evidence>
<accession>A0ABS1WKW0</accession>
<keyword evidence="2 3" id="KW-0732">Signal</keyword>
<dbReference type="PROSITE" id="PS51257">
    <property type="entry name" value="PROKAR_LIPOPROTEIN"/>
    <property type="match status" value="1"/>
</dbReference>
<name>A0ABS1WKW0_9FLAO</name>
<evidence type="ECO:0000256" key="3">
    <source>
        <dbReference type="SAM" id="SignalP"/>
    </source>
</evidence>
<proteinExistence type="predicted"/>
<dbReference type="Proteomes" id="UP000605013">
    <property type="component" value="Unassembled WGS sequence"/>
</dbReference>
<dbReference type="Gene3D" id="1.20.1420.20">
    <property type="entry name" value="M75 peptidase, HXXE motif"/>
    <property type="match status" value="1"/>
</dbReference>
<dbReference type="InterPro" id="IPR034984">
    <property type="entry name" value="Imelysin-like_IPPA"/>
</dbReference>
<evidence type="ECO:0000256" key="2">
    <source>
        <dbReference type="ARBA" id="ARBA00022729"/>
    </source>
</evidence>
<evidence type="ECO:0000259" key="4">
    <source>
        <dbReference type="Pfam" id="PF09375"/>
    </source>
</evidence>